<protein>
    <recommendedName>
        <fullName evidence="3">Response regulatory domain-containing protein</fullName>
    </recommendedName>
</protein>
<dbReference type="CDD" id="cd17546">
    <property type="entry name" value="REC_hyHK_CKI1_RcsC-like"/>
    <property type="match status" value="1"/>
</dbReference>
<evidence type="ECO:0000256" key="2">
    <source>
        <dbReference type="ARBA" id="ARBA00023012"/>
    </source>
</evidence>
<keyword evidence="2" id="KW-0902">Two-component regulatory system</keyword>
<proteinExistence type="predicted"/>
<organism evidence="4">
    <name type="scientific">marine sediment metagenome</name>
    <dbReference type="NCBI Taxonomy" id="412755"/>
    <lineage>
        <taxon>unclassified sequences</taxon>
        <taxon>metagenomes</taxon>
        <taxon>ecological metagenomes</taxon>
    </lineage>
</organism>
<dbReference type="GO" id="GO:0000160">
    <property type="term" value="P:phosphorelay signal transduction system"/>
    <property type="evidence" value="ECO:0007669"/>
    <property type="project" value="UniProtKB-KW"/>
</dbReference>
<dbReference type="Gene3D" id="3.40.50.2300">
    <property type="match status" value="1"/>
</dbReference>
<comment type="caution">
    <text evidence="4">The sequence shown here is derived from an EMBL/GenBank/DDBJ whole genome shotgun (WGS) entry which is preliminary data.</text>
</comment>
<dbReference type="PROSITE" id="PS50110">
    <property type="entry name" value="RESPONSE_REGULATORY"/>
    <property type="match status" value="1"/>
</dbReference>
<feature type="domain" description="Response regulatory" evidence="3">
    <location>
        <begin position="1"/>
        <end position="107"/>
    </location>
</feature>
<dbReference type="SMART" id="SM00448">
    <property type="entry name" value="REC"/>
    <property type="match status" value="1"/>
</dbReference>
<dbReference type="EMBL" id="LAZR01031278">
    <property type="protein sequence ID" value="KKL54214.1"/>
    <property type="molecule type" value="Genomic_DNA"/>
</dbReference>
<feature type="non-terminal residue" evidence="4">
    <location>
        <position position="1"/>
    </location>
</feature>
<dbReference type="InterPro" id="IPR011006">
    <property type="entry name" value="CheY-like_superfamily"/>
</dbReference>
<evidence type="ECO:0000256" key="1">
    <source>
        <dbReference type="ARBA" id="ARBA00022553"/>
    </source>
</evidence>
<dbReference type="InterPro" id="IPR001789">
    <property type="entry name" value="Sig_transdc_resp-reg_receiver"/>
</dbReference>
<dbReference type="Pfam" id="PF00072">
    <property type="entry name" value="Response_reg"/>
    <property type="match status" value="1"/>
</dbReference>
<name>A0A0F9CY13_9ZZZZ</name>
<dbReference type="SUPFAM" id="SSF52172">
    <property type="entry name" value="CheY-like"/>
    <property type="match status" value="1"/>
</dbReference>
<sequence length="115" mass="13061">ASRILEKKLGYHADVVTNGKEAIESLKRLDYDLVLMDCQMPEMDGYEATRTIRDENSTVRNHNIPIIAMTANVMKGDRENCLEAGMNDYVTKPIKVQELADAIDRNLCDKEKEQS</sequence>
<evidence type="ECO:0000313" key="4">
    <source>
        <dbReference type="EMBL" id="KKL54214.1"/>
    </source>
</evidence>
<keyword evidence="1" id="KW-0597">Phosphoprotein</keyword>
<evidence type="ECO:0000259" key="3">
    <source>
        <dbReference type="PROSITE" id="PS50110"/>
    </source>
</evidence>
<dbReference type="PANTHER" id="PTHR45339">
    <property type="entry name" value="HYBRID SIGNAL TRANSDUCTION HISTIDINE KINASE J"/>
    <property type="match status" value="1"/>
</dbReference>
<dbReference type="AlphaFoldDB" id="A0A0F9CY13"/>
<dbReference type="PANTHER" id="PTHR45339:SF1">
    <property type="entry name" value="HYBRID SIGNAL TRANSDUCTION HISTIDINE KINASE J"/>
    <property type="match status" value="1"/>
</dbReference>
<gene>
    <name evidence="4" type="ORF">LCGC14_2267670</name>
</gene>
<reference evidence="4" key="1">
    <citation type="journal article" date="2015" name="Nature">
        <title>Complex archaea that bridge the gap between prokaryotes and eukaryotes.</title>
        <authorList>
            <person name="Spang A."/>
            <person name="Saw J.H."/>
            <person name="Jorgensen S.L."/>
            <person name="Zaremba-Niedzwiedzka K."/>
            <person name="Martijn J."/>
            <person name="Lind A.E."/>
            <person name="van Eijk R."/>
            <person name="Schleper C."/>
            <person name="Guy L."/>
            <person name="Ettema T.J."/>
        </authorList>
    </citation>
    <scope>NUCLEOTIDE SEQUENCE</scope>
</reference>
<accession>A0A0F9CY13</accession>